<gene>
    <name evidence="1" type="ORF">ACJ73_03794</name>
</gene>
<organism evidence="1 2">
    <name type="scientific">Blastomyces percursus</name>
    <dbReference type="NCBI Taxonomy" id="1658174"/>
    <lineage>
        <taxon>Eukaryota</taxon>
        <taxon>Fungi</taxon>
        <taxon>Dikarya</taxon>
        <taxon>Ascomycota</taxon>
        <taxon>Pezizomycotina</taxon>
        <taxon>Eurotiomycetes</taxon>
        <taxon>Eurotiomycetidae</taxon>
        <taxon>Onygenales</taxon>
        <taxon>Ajellomycetaceae</taxon>
        <taxon>Blastomyces</taxon>
    </lineage>
</organism>
<dbReference type="EMBL" id="LGTZ01000480">
    <property type="protein sequence ID" value="OJD24834.1"/>
    <property type="molecule type" value="Genomic_DNA"/>
</dbReference>
<dbReference type="VEuPathDB" id="FungiDB:ACJ73_03794"/>
<evidence type="ECO:0000313" key="1">
    <source>
        <dbReference type="EMBL" id="OJD24834.1"/>
    </source>
</evidence>
<name>A0A1J9Q9U3_9EURO</name>
<accession>A0A1J9Q9U3</accession>
<dbReference type="Proteomes" id="UP000242791">
    <property type="component" value="Unassembled WGS sequence"/>
</dbReference>
<proteinExistence type="predicted"/>
<keyword evidence="2" id="KW-1185">Reference proteome</keyword>
<reference evidence="1 2" key="1">
    <citation type="submission" date="2015-08" db="EMBL/GenBank/DDBJ databases">
        <title>Emmonsia species relationships and genome sequence.</title>
        <authorList>
            <person name="Cuomo C.A."/>
            <person name="Schwartz I.S."/>
            <person name="Kenyon C."/>
            <person name="De Hoog G.S."/>
            <person name="Govender N.P."/>
            <person name="Botha A."/>
            <person name="Moreno L."/>
            <person name="De Vries M."/>
            <person name="Munoz J.F."/>
            <person name="Stielow J.B."/>
        </authorList>
    </citation>
    <scope>NUCLEOTIDE SEQUENCE [LARGE SCALE GENOMIC DNA]</scope>
    <source>
        <strain evidence="1 2">EI222</strain>
    </source>
</reference>
<dbReference type="AlphaFoldDB" id="A0A1J9Q9U3"/>
<comment type="caution">
    <text evidence="1">The sequence shown here is derived from an EMBL/GenBank/DDBJ whole genome shotgun (WGS) entry which is preliminary data.</text>
</comment>
<protein>
    <submittedName>
        <fullName evidence="1">Uncharacterized protein</fullName>
    </submittedName>
</protein>
<sequence length="90" mass="10441">MQLLDSVGLSNKLSIRWKEDKLQEFFESRRRVGFTFDRIEAKWKISEGKKSCNIQGNSRRGRTRSRGEYVGIRLGKVSVRYGMEDGRALA</sequence>
<evidence type="ECO:0000313" key="2">
    <source>
        <dbReference type="Proteomes" id="UP000242791"/>
    </source>
</evidence>